<protein>
    <submittedName>
        <fullName evidence="5">Terpene synthase 9</fullName>
    </submittedName>
</protein>
<evidence type="ECO:0000256" key="2">
    <source>
        <dbReference type="ARBA" id="ARBA00023239"/>
    </source>
</evidence>
<sequence>MVLRRSAIKSNLSSRHPEQRRSANYHPSVWEAALIESLTTPFSYEVHGAKLEDLKKEARNLLEYDKDPCSTLKLIDSMQRLGVSYHFGKEIDDALDNVISSKPAIDDLYTTSLMLRILREHAYPISTDVFNKFRGRDGKFVESLGSDMTALLSLYEASHLGMHGEDVMDEAKEFSSGHLKSSWETLDCDLAMQVKQSLENLYVGGCPELRL</sequence>
<dbReference type="InterPro" id="IPR008949">
    <property type="entry name" value="Isoprenoid_synthase_dom_sf"/>
</dbReference>
<dbReference type="Gene3D" id="1.50.10.130">
    <property type="entry name" value="Terpene synthase, N-terminal domain"/>
    <property type="match status" value="1"/>
</dbReference>
<keyword evidence="6" id="KW-1185">Reference proteome</keyword>
<comment type="caution">
    <text evidence="5">The sequence shown here is derived from an EMBL/GenBank/DDBJ whole genome shotgun (WGS) entry which is preliminary data.</text>
</comment>
<evidence type="ECO:0000256" key="3">
    <source>
        <dbReference type="SAM" id="MobiDB-lite"/>
    </source>
</evidence>
<evidence type="ECO:0000256" key="1">
    <source>
        <dbReference type="ARBA" id="ARBA00022842"/>
    </source>
</evidence>
<dbReference type="Proteomes" id="UP000436088">
    <property type="component" value="Unassembled WGS sequence"/>
</dbReference>
<dbReference type="AlphaFoldDB" id="A0A6A3CIL4"/>
<evidence type="ECO:0000313" key="5">
    <source>
        <dbReference type="EMBL" id="KAE8727372.1"/>
    </source>
</evidence>
<dbReference type="PANTHER" id="PTHR31225:SF98">
    <property type="entry name" value="TERPENE SYNTHASE 9-RELATED"/>
    <property type="match status" value="1"/>
</dbReference>
<feature type="domain" description="Terpene synthase N-terminal" evidence="4">
    <location>
        <begin position="30"/>
        <end position="198"/>
    </location>
</feature>
<dbReference type="InterPro" id="IPR008930">
    <property type="entry name" value="Terpenoid_cyclase/PrenylTrfase"/>
</dbReference>
<accession>A0A6A3CIL4</accession>
<keyword evidence="2" id="KW-0456">Lyase</keyword>
<dbReference type="Pfam" id="PF01397">
    <property type="entry name" value="Terpene_synth"/>
    <property type="match status" value="1"/>
</dbReference>
<keyword evidence="1" id="KW-0460">Magnesium</keyword>
<dbReference type="InterPro" id="IPR001906">
    <property type="entry name" value="Terpene_synth_N"/>
</dbReference>
<dbReference type="GO" id="GO:0010333">
    <property type="term" value="F:terpene synthase activity"/>
    <property type="evidence" value="ECO:0007669"/>
    <property type="project" value="InterPro"/>
</dbReference>
<gene>
    <name evidence="5" type="ORF">F3Y22_tig00005465pilonHSYRG00124</name>
</gene>
<dbReference type="PANTHER" id="PTHR31225">
    <property type="entry name" value="OS04G0344100 PROTEIN-RELATED"/>
    <property type="match status" value="1"/>
</dbReference>
<dbReference type="SUPFAM" id="SSF48239">
    <property type="entry name" value="Terpenoid cyclases/Protein prenyltransferases"/>
    <property type="match status" value="1"/>
</dbReference>
<dbReference type="InterPro" id="IPR036965">
    <property type="entry name" value="Terpene_synth_N_sf"/>
</dbReference>
<proteinExistence type="predicted"/>
<evidence type="ECO:0000313" key="6">
    <source>
        <dbReference type="Proteomes" id="UP000436088"/>
    </source>
</evidence>
<dbReference type="EMBL" id="VEPZ02000308">
    <property type="protein sequence ID" value="KAE8727372.1"/>
    <property type="molecule type" value="Genomic_DNA"/>
</dbReference>
<dbReference type="GO" id="GO:0016114">
    <property type="term" value="P:terpenoid biosynthetic process"/>
    <property type="evidence" value="ECO:0007669"/>
    <property type="project" value="InterPro"/>
</dbReference>
<dbReference type="InterPro" id="IPR050148">
    <property type="entry name" value="Terpene_synthase-like"/>
</dbReference>
<reference evidence="5" key="1">
    <citation type="submission" date="2019-09" db="EMBL/GenBank/DDBJ databases">
        <title>Draft genome information of white flower Hibiscus syriacus.</title>
        <authorList>
            <person name="Kim Y.-M."/>
        </authorList>
    </citation>
    <scope>NUCLEOTIDE SEQUENCE [LARGE SCALE GENOMIC DNA]</scope>
    <source>
        <strain evidence="5">YM2019G1</strain>
    </source>
</reference>
<feature type="region of interest" description="Disordered" evidence="3">
    <location>
        <begin position="1"/>
        <end position="21"/>
    </location>
</feature>
<name>A0A6A3CIL4_HIBSY</name>
<evidence type="ECO:0000259" key="4">
    <source>
        <dbReference type="Pfam" id="PF01397"/>
    </source>
</evidence>
<dbReference type="Gene3D" id="1.10.600.10">
    <property type="entry name" value="Farnesyl Diphosphate Synthase"/>
    <property type="match status" value="1"/>
</dbReference>
<organism evidence="5 6">
    <name type="scientific">Hibiscus syriacus</name>
    <name type="common">Rose of Sharon</name>
    <dbReference type="NCBI Taxonomy" id="106335"/>
    <lineage>
        <taxon>Eukaryota</taxon>
        <taxon>Viridiplantae</taxon>
        <taxon>Streptophyta</taxon>
        <taxon>Embryophyta</taxon>
        <taxon>Tracheophyta</taxon>
        <taxon>Spermatophyta</taxon>
        <taxon>Magnoliopsida</taxon>
        <taxon>eudicotyledons</taxon>
        <taxon>Gunneridae</taxon>
        <taxon>Pentapetalae</taxon>
        <taxon>rosids</taxon>
        <taxon>malvids</taxon>
        <taxon>Malvales</taxon>
        <taxon>Malvaceae</taxon>
        <taxon>Malvoideae</taxon>
        <taxon>Hibiscus</taxon>
    </lineage>
</organism>